<organism evidence="1 2">
    <name type="scientific">Araneus ventricosus</name>
    <name type="common">Orbweaver spider</name>
    <name type="synonym">Epeira ventricosa</name>
    <dbReference type="NCBI Taxonomy" id="182803"/>
    <lineage>
        <taxon>Eukaryota</taxon>
        <taxon>Metazoa</taxon>
        <taxon>Ecdysozoa</taxon>
        <taxon>Arthropoda</taxon>
        <taxon>Chelicerata</taxon>
        <taxon>Arachnida</taxon>
        <taxon>Araneae</taxon>
        <taxon>Araneomorphae</taxon>
        <taxon>Entelegynae</taxon>
        <taxon>Araneoidea</taxon>
        <taxon>Araneidae</taxon>
        <taxon>Araneus</taxon>
    </lineage>
</organism>
<evidence type="ECO:0000313" key="2">
    <source>
        <dbReference type="Proteomes" id="UP000499080"/>
    </source>
</evidence>
<name>A0A4Y2FSI7_ARAVE</name>
<accession>A0A4Y2FSI7</accession>
<reference evidence="1 2" key="1">
    <citation type="journal article" date="2019" name="Sci. Rep.">
        <title>Orb-weaving spider Araneus ventricosus genome elucidates the spidroin gene catalogue.</title>
        <authorList>
            <person name="Kono N."/>
            <person name="Nakamura H."/>
            <person name="Ohtoshi R."/>
            <person name="Moran D.A.P."/>
            <person name="Shinohara A."/>
            <person name="Yoshida Y."/>
            <person name="Fujiwara M."/>
            <person name="Mori M."/>
            <person name="Tomita M."/>
            <person name="Arakawa K."/>
        </authorList>
    </citation>
    <scope>NUCLEOTIDE SEQUENCE [LARGE SCALE GENOMIC DNA]</scope>
</reference>
<keyword evidence="2" id="KW-1185">Reference proteome</keyword>
<dbReference type="AlphaFoldDB" id="A0A4Y2FSI7"/>
<gene>
    <name evidence="1" type="ORF">AVEN_96998_1</name>
</gene>
<protein>
    <submittedName>
        <fullName evidence="1">Uncharacterized protein</fullName>
    </submittedName>
</protein>
<evidence type="ECO:0000313" key="1">
    <source>
        <dbReference type="EMBL" id="GBM43328.1"/>
    </source>
</evidence>
<dbReference type="EMBL" id="BGPR01001026">
    <property type="protein sequence ID" value="GBM43328.1"/>
    <property type="molecule type" value="Genomic_DNA"/>
</dbReference>
<comment type="caution">
    <text evidence="1">The sequence shown here is derived from an EMBL/GenBank/DDBJ whole genome shotgun (WGS) entry which is preliminary data.</text>
</comment>
<proteinExistence type="predicted"/>
<sequence>MSNKKRKNSDICVQTDFEQIQTTKDAQTLTDAFVCGDTEENVFDYSDSVQLGFGDNNTKYAQNRTNPFLDDFDDSTATIIAISPFSDDFDDSTATIVAISPFSDDFNDSTATIIAISPFSDDFDDSTATIVAISSFSDDFDDSTATLVARNPFITGATSNPLLLYQGENEEPPEIDPRSFEVDEPQLIAIFQNSQNSFSLVDNPCPQDFATNPFLLTYPFKLKNTNPFKGSVKENTNLFSGVSELKNSVVRNTSVSQNQDGFSPAISRPKWSLKRKLNKLMSWIKF</sequence>
<dbReference type="Proteomes" id="UP000499080">
    <property type="component" value="Unassembled WGS sequence"/>
</dbReference>